<gene>
    <name evidence="3" type="primary">LOC109707791</name>
</gene>
<sequence>MSCFRRRPPWTPPAAASYHRPQPTPPAACQPPLEASAALRRRPEPPPRRGSNRAEPDPTGPDRRRGSPPRPPQTPTGLGSLVARPPPSAGPEGKVTTTSTGWTRAGSSSFPTGSPTWPLQRPPKGHRPRRAAAGPARVSIPSRVDPADPTRSSRPPPNPNPKVELWDLEGYSSISFETPFWGLQLAKAGSRDGQPRGTCCQGGSSF</sequence>
<accession>A0A6P5EN65</accession>
<dbReference type="RefSeq" id="XP_020084912.1">
    <property type="nucleotide sequence ID" value="XM_020229323.1"/>
</dbReference>
<feature type="compositionally biased region" description="Basic and acidic residues" evidence="1">
    <location>
        <begin position="41"/>
        <end position="65"/>
    </location>
</feature>
<name>A0A6P5EN65_ANACO</name>
<feature type="compositionally biased region" description="Polar residues" evidence="1">
    <location>
        <begin position="95"/>
        <end position="117"/>
    </location>
</feature>
<keyword evidence="2" id="KW-1185">Reference proteome</keyword>
<protein>
    <submittedName>
        <fullName evidence="3">Proline-rich proteoglycan 2-like</fullName>
    </submittedName>
</protein>
<feature type="region of interest" description="Disordered" evidence="1">
    <location>
        <begin position="1"/>
        <end position="164"/>
    </location>
</feature>
<organism evidence="2 3">
    <name type="scientific">Ananas comosus</name>
    <name type="common">Pineapple</name>
    <name type="synonym">Ananas ananas</name>
    <dbReference type="NCBI Taxonomy" id="4615"/>
    <lineage>
        <taxon>Eukaryota</taxon>
        <taxon>Viridiplantae</taxon>
        <taxon>Streptophyta</taxon>
        <taxon>Embryophyta</taxon>
        <taxon>Tracheophyta</taxon>
        <taxon>Spermatophyta</taxon>
        <taxon>Magnoliopsida</taxon>
        <taxon>Liliopsida</taxon>
        <taxon>Poales</taxon>
        <taxon>Bromeliaceae</taxon>
        <taxon>Bromelioideae</taxon>
        <taxon>Ananas</taxon>
    </lineage>
</organism>
<evidence type="ECO:0000313" key="3">
    <source>
        <dbReference type="RefSeq" id="XP_020084912.1"/>
    </source>
</evidence>
<reference evidence="2" key="1">
    <citation type="journal article" date="2015" name="Nat. Genet.">
        <title>The pineapple genome and the evolution of CAM photosynthesis.</title>
        <authorList>
            <person name="Ming R."/>
            <person name="VanBuren R."/>
            <person name="Wai C.M."/>
            <person name="Tang H."/>
            <person name="Schatz M.C."/>
            <person name="Bowers J.E."/>
            <person name="Lyons E."/>
            <person name="Wang M.L."/>
            <person name="Chen J."/>
            <person name="Biggers E."/>
            <person name="Zhang J."/>
            <person name="Huang L."/>
            <person name="Zhang L."/>
            <person name="Miao W."/>
            <person name="Zhang J."/>
            <person name="Ye Z."/>
            <person name="Miao C."/>
            <person name="Lin Z."/>
            <person name="Wang H."/>
            <person name="Zhou H."/>
            <person name="Yim W.C."/>
            <person name="Priest H.D."/>
            <person name="Zheng C."/>
            <person name="Woodhouse M."/>
            <person name="Edger P.P."/>
            <person name="Guyot R."/>
            <person name="Guo H.B."/>
            <person name="Guo H."/>
            <person name="Zheng G."/>
            <person name="Singh R."/>
            <person name="Sharma A."/>
            <person name="Min X."/>
            <person name="Zheng Y."/>
            <person name="Lee H."/>
            <person name="Gurtowski J."/>
            <person name="Sedlazeck F.J."/>
            <person name="Harkess A."/>
            <person name="McKain M.R."/>
            <person name="Liao Z."/>
            <person name="Fang J."/>
            <person name="Liu J."/>
            <person name="Zhang X."/>
            <person name="Zhang Q."/>
            <person name="Hu W."/>
            <person name="Qin Y."/>
            <person name="Wang K."/>
            <person name="Chen L.Y."/>
            <person name="Shirley N."/>
            <person name="Lin Y.R."/>
            <person name="Liu L.Y."/>
            <person name="Hernandez A.G."/>
            <person name="Wright C.L."/>
            <person name="Bulone V."/>
            <person name="Tuskan G.A."/>
            <person name="Heath K."/>
            <person name="Zee F."/>
            <person name="Moore P.H."/>
            <person name="Sunkar R."/>
            <person name="Leebens-Mack J.H."/>
            <person name="Mockler T."/>
            <person name="Bennetzen J.L."/>
            <person name="Freeling M."/>
            <person name="Sankoff D."/>
            <person name="Paterson A.H."/>
            <person name="Zhu X."/>
            <person name="Yang X."/>
            <person name="Smith J.A."/>
            <person name="Cushman J.C."/>
            <person name="Paull R.E."/>
            <person name="Yu Q."/>
        </authorList>
    </citation>
    <scope>NUCLEOTIDE SEQUENCE [LARGE SCALE GENOMIC DNA]</scope>
    <source>
        <strain evidence="2">cv. F153</strain>
    </source>
</reference>
<dbReference type="Proteomes" id="UP000515123">
    <property type="component" value="Linkage group 3"/>
</dbReference>
<dbReference type="AlphaFoldDB" id="A0A6P5EN65"/>
<reference evidence="3" key="2">
    <citation type="submission" date="2025-08" db="UniProtKB">
        <authorList>
            <consortium name="RefSeq"/>
        </authorList>
    </citation>
    <scope>IDENTIFICATION</scope>
    <source>
        <tissue evidence="3">Leaf</tissue>
    </source>
</reference>
<evidence type="ECO:0000256" key="1">
    <source>
        <dbReference type="SAM" id="MobiDB-lite"/>
    </source>
</evidence>
<dbReference type="GeneID" id="109707791"/>
<evidence type="ECO:0000313" key="2">
    <source>
        <dbReference type="Proteomes" id="UP000515123"/>
    </source>
</evidence>
<proteinExistence type="predicted"/>